<evidence type="ECO:0000259" key="11">
    <source>
        <dbReference type="PROSITE" id="PS50026"/>
    </source>
</evidence>
<dbReference type="InterPro" id="IPR001881">
    <property type="entry name" value="EGF-like_Ca-bd_dom"/>
</dbReference>
<evidence type="ECO:0000256" key="4">
    <source>
        <dbReference type="ARBA" id="ARBA00022692"/>
    </source>
</evidence>
<comment type="caution">
    <text evidence="13">The sequence shown here is derived from an EMBL/GenBank/DDBJ whole genome shotgun (WGS) entry which is preliminary data.</text>
</comment>
<dbReference type="GO" id="GO:0004930">
    <property type="term" value="F:G protein-coupled receptor activity"/>
    <property type="evidence" value="ECO:0007669"/>
    <property type="project" value="InterPro"/>
</dbReference>
<dbReference type="Gene3D" id="2.10.25.10">
    <property type="entry name" value="Laminin"/>
    <property type="match status" value="1"/>
</dbReference>
<dbReference type="SMART" id="SM00179">
    <property type="entry name" value="EGF_CA"/>
    <property type="match status" value="1"/>
</dbReference>
<dbReference type="SUPFAM" id="SSF57196">
    <property type="entry name" value="EGF/Laminin"/>
    <property type="match status" value="1"/>
</dbReference>
<dbReference type="PROSITE" id="PS50026">
    <property type="entry name" value="EGF_3"/>
    <property type="match status" value="1"/>
</dbReference>
<evidence type="ECO:0000256" key="9">
    <source>
        <dbReference type="ARBA" id="ARBA00023180"/>
    </source>
</evidence>
<dbReference type="PANTHER" id="PTHR12011:SF433">
    <property type="entry name" value="ADHESION G PROTEIN-COUPLED RECEPTOR E1-LIKE-RELATED"/>
    <property type="match status" value="1"/>
</dbReference>
<feature type="domain" description="EGF-like" evidence="11">
    <location>
        <begin position="212"/>
        <end position="250"/>
    </location>
</feature>
<gene>
    <name evidence="13" type="ORF">KIL84_009978</name>
</gene>
<dbReference type="PROSITE" id="PS00010">
    <property type="entry name" value="ASX_HYDROXYL"/>
    <property type="match status" value="1"/>
</dbReference>
<evidence type="ECO:0000259" key="12">
    <source>
        <dbReference type="PROSITE" id="PS50221"/>
    </source>
</evidence>
<evidence type="ECO:0000256" key="3">
    <source>
        <dbReference type="ARBA" id="ARBA00022536"/>
    </source>
</evidence>
<keyword evidence="6" id="KW-0472">Membrane</keyword>
<dbReference type="EMBL" id="JAHDVG010000467">
    <property type="protein sequence ID" value="KAH1182224.1"/>
    <property type="molecule type" value="Genomic_DNA"/>
</dbReference>
<dbReference type="GO" id="GO:0007189">
    <property type="term" value="P:adenylate cyclase-activating G protein-coupled receptor signaling pathway"/>
    <property type="evidence" value="ECO:0007669"/>
    <property type="project" value="TreeGrafter"/>
</dbReference>
<dbReference type="InterPro" id="IPR001740">
    <property type="entry name" value="GPCR_2_EMR1-like_rcpt"/>
</dbReference>
<keyword evidence="5" id="KW-1133">Transmembrane helix</keyword>
<comment type="subcellular location">
    <subcellularLocation>
        <location evidence="1">Cell membrane</location>
        <topology evidence="1">Multi-pass membrane protein</topology>
    </subcellularLocation>
</comment>
<dbReference type="PRINTS" id="PR01128">
    <property type="entry name" value="EMR1HORMONER"/>
</dbReference>
<keyword evidence="9" id="KW-0325">Glycoprotein</keyword>
<keyword evidence="8" id="KW-0675">Receptor</keyword>
<keyword evidence="2" id="KW-1003">Cell membrane</keyword>
<dbReference type="InterPro" id="IPR000742">
    <property type="entry name" value="EGF"/>
</dbReference>
<evidence type="ECO:0000256" key="7">
    <source>
        <dbReference type="ARBA" id="ARBA00023157"/>
    </source>
</evidence>
<dbReference type="InterPro" id="IPR000152">
    <property type="entry name" value="EGF-type_Asp/Asn_hydroxyl_site"/>
</dbReference>
<dbReference type="PANTHER" id="PTHR12011">
    <property type="entry name" value="ADHESION G-PROTEIN COUPLED RECEPTOR"/>
    <property type="match status" value="1"/>
</dbReference>
<dbReference type="SMART" id="SM00303">
    <property type="entry name" value="GPS"/>
    <property type="match status" value="1"/>
</dbReference>
<accession>A0A9D3XKE8</accession>
<organism evidence="13 14">
    <name type="scientific">Mauremys mutica</name>
    <name type="common">yellowpond turtle</name>
    <dbReference type="NCBI Taxonomy" id="74926"/>
    <lineage>
        <taxon>Eukaryota</taxon>
        <taxon>Metazoa</taxon>
        <taxon>Chordata</taxon>
        <taxon>Craniata</taxon>
        <taxon>Vertebrata</taxon>
        <taxon>Euteleostomi</taxon>
        <taxon>Archelosauria</taxon>
        <taxon>Testudinata</taxon>
        <taxon>Testudines</taxon>
        <taxon>Cryptodira</taxon>
        <taxon>Durocryptodira</taxon>
        <taxon>Testudinoidea</taxon>
        <taxon>Geoemydidae</taxon>
        <taxon>Geoemydinae</taxon>
        <taxon>Mauremys</taxon>
    </lineage>
</organism>
<keyword evidence="4" id="KW-0812">Transmembrane</keyword>
<dbReference type="InterPro" id="IPR000203">
    <property type="entry name" value="GPS"/>
</dbReference>
<evidence type="ECO:0000313" key="13">
    <source>
        <dbReference type="EMBL" id="KAH1182224.1"/>
    </source>
</evidence>
<keyword evidence="3 10" id="KW-0245">EGF-like domain</keyword>
<evidence type="ECO:0000256" key="1">
    <source>
        <dbReference type="ARBA" id="ARBA00004651"/>
    </source>
</evidence>
<dbReference type="Pfam" id="PF07645">
    <property type="entry name" value="EGF_CA"/>
    <property type="match status" value="1"/>
</dbReference>
<dbReference type="GO" id="GO:0005886">
    <property type="term" value="C:plasma membrane"/>
    <property type="evidence" value="ECO:0007669"/>
    <property type="project" value="UniProtKB-SubCell"/>
</dbReference>
<dbReference type="Proteomes" id="UP000827986">
    <property type="component" value="Unassembled WGS sequence"/>
</dbReference>
<evidence type="ECO:0000256" key="8">
    <source>
        <dbReference type="ARBA" id="ARBA00023170"/>
    </source>
</evidence>
<dbReference type="InterPro" id="IPR046338">
    <property type="entry name" value="GAIN_dom_sf"/>
</dbReference>
<sequence>MSTFGDGNATLSLENATLPFNSVLNSTSPWDSGDKWEVGSAVTVLLQSVELAALATALRSPERTKQNMMTESLAIQTRLVTGNCSQHSEDFTLSAHEETMDVRCDTITEAATQGEKLEKSHLNSRVVSGAIGDGRPINLSSPANFTLRHKQAKKEEEEARCVYWKVVAENGSWSEDGCTTVYTNSTHTTCSCDLLSSFAVLMAPTAVTVSHHLDECRKTPDICIPEIMCINTNGSYWCKCRAGYIPSNGNTTLCQVFRDLAKVKYDRDDIRAETYKILDAAQKGNEKGRLVTCAEQ</sequence>
<name>A0A9D3XKE8_9SAUR</name>
<proteinExistence type="predicted"/>
<evidence type="ECO:0000256" key="5">
    <source>
        <dbReference type="ARBA" id="ARBA00022989"/>
    </source>
</evidence>
<dbReference type="InterPro" id="IPR057244">
    <property type="entry name" value="GAIN_B"/>
</dbReference>
<keyword evidence="7" id="KW-1015">Disulfide bond</keyword>
<dbReference type="AlphaFoldDB" id="A0A9D3XKE8"/>
<comment type="caution">
    <text evidence="10">Lacks conserved residue(s) required for the propagation of feature annotation.</text>
</comment>
<feature type="domain" description="GAIN-B" evidence="12">
    <location>
        <begin position="60"/>
        <end position="208"/>
    </location>
</feature>
<dbReference type="InterPro" id="IPR049883">
    <property type="entry name" value="NOTCH1_EGF-like"/>
</dbReference>
<dbReference type="CDD" id="cd00054">
    <property type="entry name" value="EGF_CA"/>
    <property type="match status" value="1"/>
</dbReference>
<evidence type="ECO:0000256" key="10">
    <source>
        <dbReference type="PROSITE-ProRule" id="PRU00076"/>
    </source>
</evidence>
<keyword evidence="14" id="KW-1185">Reference proteome</keyword>
<evidence type="ECO:0000256" key="2">
    <source>
        <dbReference type="ARBA" id="ARBA00022475"/>
    </source>
</evidence>
<evidence type="ECO:0000313" key="14">
    <source>
        <dbReference type="Proteomes" id="UP000827986"/>
    </source>
</evidence>
<reference evidence="13" key="1">
    <citation type="submission" date="2021-09" db="EMBL/GenBank/DDBJ databases">
        <title>The genome of Mauremys mutica provides insights into the evolution of semi-aquatic lifestyle.</title>
        <authorList>
            <person name="Gong S."/>
            <person name="Gao Y."/>
        </authorList>
    </citation>
    <scope>NUCLEOTIDE SEQUENCE</scope>
    <source>
        <strain evidence="13">MM-2020</strain>
        <tissue evidence="13">Muscle</tissue>
    </source>
</reference>
<dbReference type="GO" id="GO:0005509">
    <property type="term" value="F:calcium ion binding"/>
    <property type="evidence" value="ECO:0007669"/>
    <property type="project" value="InterPro"/>
</dbReference>
<dbReference type="Gene3D" id="2.60.220.50">
    <property type="match status" value="1"/>
</dbReference>
<dbReference type="PROSITE" id="PS50221">
    <property type="entry name" value="GAIN_B"/>
    <property type="match status" value="1"/>
</dbReference>
<evidence type="ECO:0000256" key="6">
    <source>
        <dbReference type="ARBA" id="ARBA00023136"/>
    </source>
</evidence>
<protein>
    <submittedName>
        <fullName evidence="13">Uncharacterized protein</fullName>
    </submittedName>
</protein>
<dbReference type="Pfam" id="PF01825">
    <property type="entry name" value="GPS"/>
    <property type="match status" value="1"/>
</dbReference>